<keyword evidence="3" id="KW-1185">Reference proteome</keyword>
<proteinExistence type="predicted"/>
<sequence length="269" mass="30209">MEDPATATSADDAKVRAADVDAAVFELRDDACKHLSIANQMFCTDSTLKRFLRARSYDLAKASAMLKATLAWRERERPEHITFDDIQAATVTGRVELMSDPDTSGLPVILYRLRQKMPDLPPETQVNFLTYILESSAHVADASTSAEGKCCWLFDMAAYDRKNSPPLAVVRECINLFQNHYPERLGKAIVYQPNWAFRMVYSLISPFLDPVTRSKIEFISTSSEEQRVEQLSKLVASSAVDACAATRPDVDVESYAQRMRQLDAVPPYE</sequence>
<name>A0AAW1PYI5_9CHLO</name>
<dbReference type="Pfam" id="PF00650">
    <property type="entry name" value="CRAL_TRIO"/>
    <property type="match status" value="1"/>
</dbReference>
<evidence type="ECO:0000313" key="2">
    <source>
        <dbReference type="EMBL" id="KAK9813812.1"/>
    </source>
</evidence>
<dbReference type="Gene3D" id="3.40.525.10">
    <property type="entry name" value="CRAL-TRIO lipid binding domain"/>
    <property type="match status" value="1"/>
</dbReference>
<accession>A0AAW1PYI5</accession>
<dbReference type="InterPro" id="IPR052578">
    <property type="entry name" value="PI_Transfer_CRAL-TRIO"/>
</dbReference>
<dbReference type="AlphaFoldDB" id="A0AAW1PYI5"/>
<dbReference type="PANTHER" id="PTHR45824">
    <property type="entry name" value="GH16843P"/>
    <property type="match status" value="1"/>
</dbReference>
<dbReference type="Proteomes" id="UP001465755">
    <property type="component" value="Unassembled WGS sequence"/>
</dbReference>
<dbReference type="SMART" id="SM01100">
    <property type="entry name" value="CRAL_TRIO_N"/>
    <property type="match status" value="1"/>
</dbReference>
<dbReference type="InterPro" id="IPR036273">
    <property type="entry name" value="CRAL/TRIO_N_dom_sf"/>
</dbReference>
<protein>
    <recommendedName>
        <fullName evidence="1">CRAL-TRIO domain-containing protein</fullName>
    </recommendedName>
</protein>
<evidence type="ECO:0000259" key="1">
    <source>
        <dbReference type="PROSITE" id="PS50191"/>
    </source>
</evidence>
<dbReference type="PRINTS" id="PR00180">
    <property type="entry name" value="CRETINALDHBP"/>
</dbReference>
<dbReference type="InterPro" id="IPR011074">
    <property type="entry name" value="CRAL/TRIO_N_dom"/>
</dbReference>
<dbReference type="PROSITE" id="PS50191">
    <property type="entry name" value="CRAL_TRIO"/>
    <property type="match status" value="1"/>
</dbReference>
<gene>
    <name evidence="2" type="ORF">WJX73_010598</name>
</gene>
<evidence type="ECO:0000313" key="3">
    <source>
        <dbReference type="Proteomes" id="UP001465755"/>
    </source>
</evidence>
<reference evidence="2 3" key="1">
    <citation type="journal article" date="2024" name="Nat. Commun.">
        <title>Phylogenomics reveals the evolutionary origins of lichenization in chlorophyte algae.</title>
        <authorList>
            <person name="Puginier C."/>
            <person name="Libourel C."/>
            <person name="Otte J."/>
            <person name="Skaloud P."/>
            <person name="Haon M."/>
            <person name="Grisel S."/>
            <person name="Petersen M."/>
            <person name="Berrin J.G."/>
            <person name="Delaux P.M."/>
            <person name="Dal Grande F."/>
            <person name="Keller J."/>
        </authorList>
    </citation>
    <scope>NUCLEOTIDE SEQUENCE [LARGE SCALE GENOMIC DNA]</scope>
    <source>
        <strain evidence="2 3">SAG 2036</strain>
    </source>
</reference>
<dbReference type="GO" id="GO:0008526">
    <property type="term" value="F:phosphatidylinositol transfer activity"/>
    <property type="evidence" value="ECO:0007669"/>
    <property type="project" value="TreeGrafter"/>
</dbReference>
<dbReference type="PANTHER" id="PTHR45824:SF6">
    <property type="entry name" value="F16L1.9 PROTEIN"/>
    <property type="match status" value="1"/>
</dbReference>
<dbReference type="InterPro" id="IPR001251">
    <property type="entry name" value="CRAL-TRIO_dom"/>
</dbReference>
<feature type="domain" description="CRAL-TRIO" evidence="1">
    <location>
        <begin position="79"/>
        <end position="249"/>
    </location>
</feature>
<dbReference type="SUPFAM" id="SSF46938">
    <property type="entry name" value="CRAL/TRIO N-terminal domain"/>
    <property type="match status" value="1"/>
</dbReference>
<dbReference type="InterPro" id="IPR036865">
    <property type="entry name" value="CRAL-TRIO_dom_sf"/>
</dbReference>
<organism evidence="2 3">
    <name type="scientific">Symbiochloris irregularis</name>
    <dbReference type="NCBI Taxonomy" id="706552"/>
    <lineage>
        <taxon>Eukaryota</taxon>
        <taxon>Viridiplantae</taxon>
        <taxon>Chlorophyta</taxon>
        <taxon>core chlorophytes</taxon>
        <taxon>Trebouxiophyceae</taxon>
        <taxon>Trebouxiales</taxon>
        <taxon>Trebouxiaceae</taxon>
        <taxon>Symbiochloris</taxon>
    </lineage>
</organism>
<dbReference type="SMART" id="SM00516">
    <property type="entry name" value="SEC14"/>
    <property type="match status" value="1"/>
</dbReference>
<dbReference type="SUPFAM" id="SSF52087">
    <property type="entry name" value="CRAL/TRIO domain"/>
    <property type="match status" value="1"/>
</dbReference>
<comment type="caution">
    <text evidence="2">The sequence shown here is derived from an EMBL/GenBank/DDBJ whole genome shotgun (WGS) entry which is preliminary data.</text>
</comment>
<dbReference type="Pfam" id="PF03765">
    <property type="entry name" value="CRAL_TRIO_N"/>
    <property type="match status" value="1"/>
</dbReference>
<dbReference type="CDD" id="cd00170">
    <property type="entry name" value="SEC14"/>
    <property type="match status" value="1"/>
</dbReference>
<dbReference type="EMBL" id="JALJOQ010000003">
    <property type="protein sequence ID" value="KAK9813812.1"/>
    <property type="molecule type" value="Genomic_DNA"/>
</dbReference>